<evidence type="ECO:0000313" key="7">
    <source>
        <dbReference type="Proteomes" id="UP000440578"/>
    </source>
</evidence>
<keyword evidence="3" id="KW-0804">Transcription</keyword>
<keyword evidence="4" id="KW-0539">Nucleus</keyword>
<keyword evidence="2 6" id="KW-0240">DNA-directed RNA polymerase</keyword>
<dbReference type="OrthoDB" id="5836119at2759"/>
<evidence type="ECO:0000313" key="6">
    <source>
        <dbReference type="EMBL" id="KAF0288540.1"/>
    </source>
</evidence>
<feature type="region of interest" description="Disordered" evidence="5">
    <location>
        <begin position="25"/>
        <end position="62"/>
    </location>
</feature>
<evidence type="ECO:0000256" key="4">
    <source>
        <dbReference type="ARBA" id="ARBA00023242"/>
    </source>
</evidence>
<dbReference type="PANTHER" id="PTHR13408:SF0">
    <property type="entry name" value="DNA-DIRECTED RNA POLYMERASE III SUBUNIT RPC4"/>
    <property type="match status" value="1"/>
</dbReference>
<dbReference type="GO" id="GO:0042797">
    <property type="term" value="P:tRNA transcription by RNA polymerase III"/>
    <property type="evidence" value="ECO:0007669"/>
    <property type="project" value="TreeGrafter"/>
</dbReference>
<evidence type="ECO:0000256" key="3">
    <source>
        <dbReference type="ARBA" id="ARBA00023163"/>
    </source>
</evidence>
<name>A0A6A4VBA4_AMPAM</name>
<proteinExistence type="predicted"/>
<evidence type="ECO:0000256" key="5">
    <source>
        <dbReference type="SAM" id="MobiDB-lite"/>
    </source>
</evidence>
<keyword evidence="7" id="KW-1185">Reference proteome</keyword>
<reference evidence="6 7" key="1">
    <citation type="submission" date="2019-07" db="EMBL/GenBank/DDBJ databases">
        <title>Draft genome assembly of a fouling barnacle, Amphibalanus amphitrite (Darwin, 1854): The first reference genome for Thecostraca.</title>
        <authorList>
            <person name="Kim W."/>
        </authorList>
    </citation>
    <scope>NUCLEOTIDE SEQUENCE [LARGE SCALE GENOMIC DNA]</scope>
    <source>
        <strain evidence="6">SNU_AA5</strain>
        <tissue evidence="6">Soma without cirri and trophi</tissue>
    </source>
</reference>
<comment type="caution">
    <text evidence="6">The sequence shown here is derived from an EMBL/GenBank/DDBJ whole genome shotgun (WGS) entry which is preliminary data.</text>
</comment>
<dbReference type="Pfam" id="PF05132">
    <property type="entry name" value="RNA_pol_Rpc4"/>
    <property type="match status" value="1"/>
</dbReference>
<organism evidence="6 7">
    <name type="scientific">Amphibalanus amphitrite</name>
    <name type="common">Striped barnacle</name>
    <name type="synonym">Balanus amphitrite</name>
    <dbReference type="NCBI Taxonomy" id="1232801"/>
    <lineage>
        <taxon>Eukaryota</taxon>
        <taxon>Metazoa</taxon>
        <taxon>Ecdysozoa</taxon>
        <taxon>Arthropoda</taxon>
        <taxon>Crustacea</taxon>
        <taxon>Multicrustacea</taxon>
        <taxon>Cirripedia</taxon>
        <taxon>Thoracica</taxon>
        <taxon>Thoracicalcarea</taxon>
        <taxon>Balanomorpha</taxon>
        <taxon>Balanoidea</taxon>
        <taxon>Balanidae</taxon>
        <taxon>Amphibalaninae</taxon>
        <taxon>Amphibalanus</taxon>
    </lineage>
</organism>
<gene>
    <name evidence="6" type="primary">POLR3D</name>
    <name evidence="6" type="ORF">FJT64_013091</name>
</gene>
<dbReference type="EMBL" id="VIIS01002103">
    <property type="protein sequence ID" value="KAF0288540.1"/>
    <property type="molecule type" value="Genomic_DNA"/>
</dbReference>
<evidence type="ECO:0000256" key="1">
    <source>
        <dbReference type="ARBA" id="ARBA00004123"/>
    </source>
</evidence>
<dbReference type="InterPro" id="IPR007811">
    <property type="entry name" value="RPC4"/>
</dbReference>
<sequence>MLKEGRKDLVFFQFPDCLPVLTSNDDDVKLKPKKEPSASSAGTTNGVQADTKAPNPELVTFSDLPEGQVGRLQILKSGRARLLLGDHVLELDAGTQVKFLQEAASVSTSADGSSGSVSVLGHIRHRVVASPAWDTLIHRDANR</sequence>
<evidence type="ECO:0000256" key="2">
    <source>
        <dbReference type="ARBA" id="ARBA00022478"/>
    </source>
</evidence>
<dbReference type="PANTHER" id="PTHR13408">
    <property type="entry name" value="DNA-DIRECTED RNA POLYMERASE III"/>
    <property type="match status" value="1"/>
</dbReference>
<comment type="subcellular location">
    <subcellularLocation>
        <location evidence="1">Nucleus</location>
    </subcellularLocation>
</comment>
<protein>
    <submittedName>
        <fullName evidence="6">DNA-directed RNA polymerase III subunit RPC4</fullName>
    </submittedName>
</protein>
<dbReference type="GO" id="GO:0003677">
    <property type="term" value="F:DNA binding"/>
    <property type="evidence" value="ECO:0007669"/>
    <property type="project" value="InterPro"/>
</dbReference>
<dbReference type="GO" id="GO:0005666">
    <property type="term" value="C:RNA polymerase III complex"/>
    <property type="evidence" value="ECO:0007669"/>
    <property type="project" value="InterPro"/>
</dbReference>
<feature type="compositionally biased region" description="Polar residues" evidence="5">
    <location>
        <begin position="37"/>
        <end position="48"/>
    </location>
</feature>
<feature type="compositionally biased region" description="Basic and acidic residues" evidence="5">
    <location>
        <begin position="26"/>
        <end position="36"/>
    </location>
</feature>
<accession>A0A6A4VBA4</accession>
<dbReference type="AlphaFoldDB" id="A0A6A4VBA4"/>
<dbReference type="Proteomes" id="UP000440578">
    <property type="component" value="Unassembled WGS sequence"/>
</dbReference>